<evidence type="ECO:0000313" key="1">
    <source>
        <dbReference type="EMBL" id="GAC26710.1"/>
    </source>
</evidence>
<gene>
    <name evidence="1" type="ORF">GMES_4444</name>
</gene>
<name>K6ZTR5_9ALTE</name>
<protein>
    <submittedName>
        <fullName evidence="1">Uncharacterized protein</fullName>
    </submittedName>
</protein>
<dbReference type="Proteomes" id="UP000006263">
    <property type="component" value="Unassembled WGS sequence"/>
</dbReference>
<reference evidence="1 2" key="1">
    <citation type="journal article" date="2017" name="Antonie Van Leeuwenhoek">
        <title>Rhizobium rhizosphaerae sp. nov., a novel species isolated from rice rhizosphere.</title>
        <authorList>
            <person name="Zhao J.J."/>
            <person name="Zhang J."/>
            <person name="Zhang R.J."/>
            <person name="Zhang C.W."/>
            <person name="Yin H.Q."/>
            <person name="Zhang X.X."/>
        </authorList>
    </citation>
    <scope>NUCLEOTIDE SEQUENCE [LARGE SCALE GENOMIC DNA]</scope>
    <source>
        <strain evidence="1 2">KMM 241</strain>
    </source>
</reference>
<organism evidence="1 2">
    <name type="scientific">Paraglaciecola mesophila KMM 241</name>
    <dbReference type="NCBI Taxonomy" id="1128912"/>
    <lineage>
        <taxon>Bacteria</taxon>
        <taxon>Pseudomonadati</taxon>
        <taxon>Pseudomonadota</taxon>
        <taxon>Gammaproteobacteria</taxon>
        <taxon>Alteromonadales</taxon>
        <taxon>Alteromonadaceae</taxon>
        <taxon>Paraglaciecola</taxon>
    </lineage>
</organism>
<dbReference type="AlphaFoldDB" id="K6ZTR5"/>
<comment type="caution">
    <text evidence="1">The sequence shown here is derived from an EMBL/GenBank/DDBJ whole genome shotgun (WGS) entry which is preliminary data.</text>
</comment>
<sequence>MFAAESLVILVVHTEAELVLMPLEYCSSHLLYPCFFESL</sequence>
<accession>K6ZTR5</accession>
<dbReference type="EMBL" id="BAEP01000088">
    <property type="protein sequence ID" value="GAC26710.1"/>
    <property type="molecule type" value="Genomic_DNA"/>
</dbReference>
<evidence type="ECO:0000313" key="2">
    <source>
        <dbReference type="Proteomes" id="UP000006263"/>
    </source>
</evidence>
<proteinExistence type="predicted"/>